<dbReference type="InterPro" id="IPR008189">
    <property type="entry name" value="rRNA_ssu_MeTfrase_I"/>
</dbReference>
<dbReference type="FunFam" id="3.30.950.10:FF:000002">
    <property type="entry name" value="Ribosomal RNA small subunit methyltransferase I"/>
    <property type="match status" value="1"/>
</dbReference>
<dbReference type="Proteomes" id="UP000177745">
    <property type="component" value="Unassembled WGS sequence"/>
</dbReference>
<dbReference type="PANTHER" id="PTHR46111">
    <property type="entry name" value="RIBOSOMAL RNA SMALL SUBUNIT METHYLTRANSFERASE I"/>
    <property type="match status" value="1"/>
</dbReference>
<comment type="catalytic activity">
    <reaction evidence="6">
        <text>cytidine(1402) in 16S rRNA + S-adenosyl-L-methionine = 2'-O-methylcytidine(1402) in 16S rRNA + S-adenosyl-L-homocysteine + H(+)</text>
        <dbReference type="Rhea" id="RHEA:42924"/>
        <dbReference type="Rhea" id="RHEA-COMP:10285"/>
        <dbReference type="Rhea" id="RHEA-COMP:10286"/>
        <dbReference type="ChEBI" id="CHEBI:15378"/>
        <dbReference type="ChEBI" id="CHEBI:57856"/>
        <dbReference type="ChEBI" id="CHEBI:59789"/>
        <dbReference type="ChEBI" id="CHEBI:74495"/>
        <dbReference type="ChEBI" id="CHEBI:82748"/>
        <dbReference type="EC" id="2.1.1.198"/>
    </reaction>
</comment>
<dbReference type="SUPFAM" id="SSF53790">
    <property type="entry name" value="Tetrapyrrole methylase"/>
    <property type="match status" value="1"/>
</dbReference>
<dbReference type="AlphaFoldDB" id="A0A1F8H9P8"/>
<protein>
    <recommendedName>
        <fullName evidence="6">Ribosomal RNA small subunit methyltransferase I</fullName>
        <ecNumber evidence="6">2.1.1.198</ecNumber>
    </recommendedName>
    <alternativeName>
        <fullName evidence="6">16S rRNA 2'-O-ribose C1402 methyltransferase</fullName>
    </alternativeName>
    <alternativeName>
        <fullName evidence="6">rRNA (cytidine-2'-O-)-methyltransferase RsmI</fullName>
    </alternativeName>
</protein>
<comment type="similarity">
    <text evidence="6">Belongs to the methyltransferase superfamily. RsmI family.</text>
</comment>
<evidence type="ECO:0000256" key="6">
    <source>
        <dbReference type="HAMAP-Rule" id="MF_01877"/>
    </source>
</evidence>
<evidence type="ECO:0000256" key="1">
    <source>
        <dbReference type="ARBA" id="ARBA00022490"/>
    </source>
</evidence>
<comment type="function">
    <text evidence="6">Catalyzes the 2'-O-methylation of the ribose of cytidine 1402 (C1402) in 16S rRNA.</text>
</comment>
<dbReference type="InterPro" id="IPR014776">
    <property type="entry name" value="4pyrrole_Mease_sub2"/>
</dbReference>
<dbReference type="CDD" id="cd11648">
    <property type="entry name" value="RsmI"/>
    <property type="match status" value="1"/>
</dbReference>
<evidence type="ECO:0000259" key="7">
    <source>
        <dbReference type="Pfam" id="PF00590"/>
    </source>
</evidence>
<sequence>MALYVVATPIGNLEDITIRAINALSNSDLILAEDTRVTKILLDRYNIKKEILSYHQHSGFKKIDRIIELLVQGKNLALVTDAGTPAINDPGSYLVNEALKAIPDLKIVPIPGPNAAIAALSISGFPTEEFVFLGFPPHKKGRQTFFKNISEIKSAVVFYESKHRILKALENLEKFSEIGTRQIMIARELTKQFETIYRGTLAEIKPRLTDKNLLGEFVVVIDRT</sequence>
<dbReference type="Pfam" id="PF00590">
    <property type="entry name" value="TP_methylase"/>
    <property type="match status" value="1"/>
</dbReference>
<organism evidence="8 9">
    <name type="scientific">Candidatus Yanofskybacteria bacterium RIFCSPLOWO2_12_FULL_43_11b</name>
    <dbReference type="NCBI Taxonomy" id="1802710"/>
    <lineage>
        <taxon>Bacteria</taxon>
        <taxon>Candidatus Yanofskyibacteriota</taxon>
    </lineage>
</organism>
<reference evidence="8 9" key="1">
    <citation type="journal article" date="2016" name="Nat. Commun.">
        <title>Thousands of microbial genomes shed light on interconnected biogeochemical processes in an aquifer system.</title>
        <authorList>
            <person name="Anantharaman K."/>
            <person name="Brown C.T."/>
            <person name="Hug L.A."/>
            <person name="Sharon I."/>
            <person name="Castelle C.J."/>
            <person name="Probst A.J."/>
            <person name="Thomas B.C."/>
            <person name="Singh A."/>
            <person name="Wilkins M.J."/>
            <person name="Karaoz U."/>
            <person name="Brodie E.L."/>
            <person name="Williams K.H."/>
            <person name="Hubbard S.S."/>
            <person name="Banfield J.F."/>
        </authorList>
    </citation>
    <scope>NUCLEOTIDE SEQUENCE [LARGE SCALE GENOMIC DNA]</scope>
</reference>
<keyword evidence="2 6" id="KW-0698">rRNA processing</keyword>
<dbReference type="InterPro" id="IPR014777">
    <property type="entry name" value="4pyrrole_Mease_sub1"/>
</dbReference>
<keyword evidence="3 6" id="KW-0489">Methyltransferase</keyword>
<dbReference type="InterPro" id="IPR035996">
    <property type="entry name" value="4pyrrol_Methylase_sf"/>
</dbReference>
<keyword evidence="1 6" id="KW-0963">Cytoplasm</keyword>
<dbReference type="EC" id="2.1.1.198" evidence="6"/>
<dbReference type="NCBIfam" id="TIGR00096">
    <property type="entry name" value="16S rRNA (cytidine(1402)-2'-O)-methyltransferase"/>
    <property type="match status" value="1"/>
</dbReference>
<evidence type="ECO:0000256" key="5">
    <source>
        <dbReference type="ARBA" id="ARBA00022691"/>
    </source>
</evidence>
<keyword evidence="5 6" id="KW-0949">S-adenosyl-L-methionine</keyword>
<dbReference type="PIRSF" id="PIRSF005917">
    <property type="entry name" value="MTase_YraL"/>
    <property type="match status" value="1"/>
</dbReference>
<evidence type="ECO:0000256" key="3">
    <source>
        <dbReference type="ARBA" id="ARBA00022603"/>
    </source>
</evidence>
<dbReference type="InterPro" id="IPR000878">
    <property type="entry name" value="4pyrrol_Mease"/>
</dbReference>
<dbReference type="Gene3D" id="3.40.1010.10">
    <property type="entry name" value="Cobalt-precorrin-4 Transmethylase, Domain 1"/>
    <property type="match status" value="1"/>
</dbReference>
<feature type="domain" description="Tetrapyrrole methylase" evidence="7">
    <location>
        <begin position="3"/>
        <end position="204"/>
    </location>
</feature>
<dbReference type="GO" id="GO:0070677">
    <property type="term" value="F:rRNA (cytosine-2'-O-)-methyltransferase activity"/>
    <property type="evidence" value="ECO:0007669"/>
    <property type="project" value="UniProtKB-UniRule"/>
</dbReference>
<name>A0A1F8H9P8_9BACT</name>
<evidence type="ECO:0000313" key="9">
    <source>
        <dbReference type="Proteomes" id="UP000177745"/>
    </source>
</evidence>
<keyword evidence="4 6" id="KW-0808">Transferase</keyword>
<accession>A0A1F8H9P8</accession>
<proteinExistence type="inferred from homology"/>
<dbReference type="Gene3D" id="3.30.950.10">
    <property type="entry name" value="Methyltransferase, Cobalt-precorrin-4 Transmethylase, Domain 2"/>
    <property type="match status" value="1"/>
</dbReference>
<dbReference type="HAMAP" id="MF_01877">
    <property type="entry name" value="16SrRNA_methyltr_I"/>
    <property type="match status" value="1"/>
</dbReference>
<gene>
    <name evidence="6" type="primary">rsmI</name>
    <name evidence="8" type="ORF">A3G51_00260</name>
</gene>
<evidence type="ECO:0000256" key="4">
    <source>
        <dbReference type="ARBA" id="ARBA00022679"/>
    </source>
</evidence>
<dbReference type="EMBL" id="MGKY01000003">
    <property type="protein sequence ID" value="OGN34284.1"/>
    <property type="molecule type" value="Genomic_DNA"/>
</dbReference>
<evidence type="ECO:0000313" key="8">
    <source>
        <dbReference type="EMBL" id="OGN34284.1"/>
    </source>
</evidence>
<comment type="subcellular location">
    <subcellularLocation>
        <location evidence="6">Cytoplasm</location>
    </subcellularLocation>
</comment>
<evidence type="ECO:0000256" key="2">
    <source>
        <dbReference type="ARBA" id="ARBA00022552"/>
    </source>
</evidence>
<dbReference type="GO" id="GO:0005737">
    <property type="term" value="C:cytoplasm"/>
    <property type="evidence" value="ECO:0007669"/>
    <property type="project" value="UniProtKB-SubCell"/>
</dbReference>
<dbReference type="PANTHER" id="PTHR46111:SF1">
    <property type="entry name" value="RIBOSOMAL RNA SMALL SUBUNIT METHYLTRANSFERASE I"/>
    <property type="match status" value="1"/>
</dbReference>
<comment type="caution">
    <text evidence="8">The sequence shown here is derived from an EMBL/GenBank/DDBJ whole genome shotgun (WGS) entry which is preliminary data.</text>
</comment>